<dbReference type="RefSeq" id="WP_170830098.1">
    <property type="nucleotide sequence ID" value="NZ_FMYP01000044.1"/>
</dbReference>
<accession>A0A1G6NKX7</accession>
<dbReference type="AlphaFoldDB" id="A0A1G6NKX7"/>
<reference evidence="1 2" key="1">
    <citation type="submission" date="2016-09" db="EMBL/GenBank/DDBJ databases">
        <authorList>
            <person name="Capua I."/>
            <person name="De Benedictis P."/>
            <person name="Joannis T."/>
            <person name="Lombin L.H."/>
            <person name="Cattoli G."/>
        </authorList>
    </citation>
    <scope>NUCLEOTIDE SEQUENCE [LARGE SCALE GENOMIC DNA]</scope>
    <source>
        <strain evidence="1 2">A7P-90m</strain>
    </source>
</reference>
<evidence type="ECO:0000313" key="2">
    <source>
        <dbReference type="Proteomes" id="UP000199452"/>
    </source>
</evidence>
<name>A0A1G6NKX7_9BACT</name>
<dbReference type="EMBL" id="FMYP01000044">
    <property type="protein sequence ID" value="SDC68301.1"/>
    <property type="molecule type" value="Genomic_DNA"/>
</dbReference>
<keyword evidence="2" id="KW-1185">Reference proteome</keyword>
<dbReference type="Proteomes" id="UP000199452">
    <property type="component" value="Unassembled WGS sequence"/>
</dbReference>
<sequence>MPNLSHLPNSAIGTASERIEERIEERIQKVLRNSRHNSRPKPDEEK</sequence>
<gene>
    <name evidence="1" type="ORF">SAMN05216323_10444</name>
</gene>
<dbReference type="STRING" id="1640674.SAMN05216323_10444"/>
<organism evidence="1 2">
    <name type="scientific">Williamwhitmania taraxaci</name>
    <dbReference type="NCBI Taxonomy" id="1640674"/>
    <lineage>
        <taxon>Bacteria</taxon>
        <taxon>Pseudomonadati</taxon>
        <taxon>Bacteroidota</taxon>
        <taxon>Bacteroidia</taxon>
        <taxon>Bacteroidales</taxon>
        <taxon>Williamwhitmaniaceae</taxon>
        <taxon>Williamwhitmania</taxon>
    </lineage>
</organism>
<evidence type="ECO:0000313" key="1">
    <source>
        <dbReference type="EMBL" id="SDC68301.1"/>
    </source>
</evidence>
<protein>
    <submittedName>
        <fullName evidence="1">Uncharacterized protein</fullName>
    </submittedName>
</protein>
<proteinExistence type="predicted"/>